<evidence type="ECO:0000256" key="3">
    <source>
        <dbReference type="ARBA" id="ARBA00023235"/>
    </source>
</evidence>
<dbReference type="EC" id="5.2.1.8" evidence="1"/>
<dbReference type="AlphaFoldDB" id="A0A7J5BU95"/>
<feature type="domain" description="PPIase cyclophilin-type" evidence="6">
    <location>
        <begin position="126"/>
        <end position="275"/>
    </location>
</feature>
<reference evidence="7 8" key="1">
    <citation type="submission" date="2019-09" db="EMBL/GenBank/DDBJ databases">
        <title>Phylogeny of genus Pseudoclavibacter and closely related genus.</title>
        <authorList>
            <person name="Li Y."/>
        </authorList>
    </citation>
    <scope>NUCLEOTIDE SEQUENCE [LARGE SCALE GENOMIC DNA]</scope>
    <source>
        <strain evidence="7 8">DSM 23821</strain>
    </source>
</reference>
<dbReference type="InterPro" id="IPR044665">
    <property type="entry name" value="E_coli_cyclophilin_A-like"/>
</dbReference>
<feature type="region of interest" description="Disordered" evidence="4">
    <location>
        <begin position="1"/>
        <end position="37"/>
    </location>
</feature>
<accession>A0A7J5BU95</accession>
<evidence type="ECO:0000256" key="5">
    <source>
        <dbReference type="SAM" id="Phobius"/>
    </source>
</evidence>
<dbReference type="Proteomes" id="UP000467240">
    <property type="component" value="Unassembled WGS sequence"/>
</dbReference>
<organism evidence="7 8">
    <name type="scientific">Pseudoclavibacter chungangensis</name>
    <dbReference type="NCBI Taxonomy" id="587635"/>
    <lineage>
        <taxon>Bacteria</taxon>
        <taxon>Bacillati</taxon>
        <taxon>Actinomycetota</taxon>
        <taxon>Actinomycetes</taxon>
        <taxon>Micrococcales</taxon>
        <taxon>Microbacteriaceae</taxon>
        <taxon>Pseudoclavibacter</taxon>
    </lineage>
</organism>
<gene>
    <name evidence="7" type="ORF">F8O01_07965</name>
</gene>
<evidence type="ECO:0000259" key="6">
    <source>
        <dbReference type="PROSITE" id="PS50072"/>
    </source>
</evidence>
<dbReference type="CDD" id="cd00317">
    <property type="entry name" value="cyclophilin"/>
    <property type="match status" value="1"/>
</dbReference>
<keyword evidence="5" id="KW-1133">Transmembrane helix</keyword>
<evidence type="ECO:0000256" key="2">
    <source>
        <dbReference type="ARBA" id="ARBA00023110"/>
    </source>
</evidence>
<dbReference type="GO" id="GO:0003755">
    <property type="term" value="F:peptidyl-prolyl cis-trans isomerase activity"/>
    <property type="evidence" value="ECO:0007669"/>
    <property type="project" value="UniProtKB-KW"/>
</dbReference>
<dbReference type="OrthoDB" id="5507614at2"/>
<keyword evidence="5" id="KW-0472">Membrane</keyword>
<evidence type="ECO:0000256" key="4">
    <source>
        <dbReference type="SAM" id="MobiDB-lite"/>
    </source>
</evidence>
<comment type="caution">
    <text evidence="7">The sequence shown here is derived from an EMBL/GenBank/DDBJ whole genome shotgun (WGS) entry which is preliminary data.</text>
</comment>
<dbReference type="SUPFAM" id="SSF50891">
    <property type="entry name" value="Cyclophilin-like"/>
    <property type="match status" value="1"/>
</dbReference>
<dbReference type="InterPro" id="IPR002130">
    <property type="entry name" value="Cyclophilin-type_PPIase_dom"/>
</dbReference>
<keyword evidence="3 7" id="KW-0413">Isomerase</keyword>
<keyword evidence="2" id="KW-0697">Rotamase</keyword>
<sequence length="276" mass="28807">MLVNSPRRPWSPSIRRSRRGTVASSKQSRENKRRQRAFEARVAVNDRQQRRRKRDNVAAGITLAVVALLAGAAQVFFFVGGPGAPVTEPVATETTSAETPAATAPDPALAEGRTWTGTMTFNGSLELGIDLNGAAAPQAVANMISLSQSGYYDDTACHRLTTEGLYVLQCGDPEGTGQGGPGYTWGPIENAPADGVYPAGTIAMARTQDPNSMGSQFFIVYEDTTLPTDGGGYTIFGTVTSGLDELRSQIVAQGVQGGASDGAPVAPAVITGISLS</sequence>
<proteinExistence type="predicted"/>
<feature type="region of interest" description="Disordered" evidence="4">
    <location>
        <begin position="89"/>
        <end position="109"/>
    </location>
</feature>
<dbReference type="PANTHER" id="PTHR43246">
    <property type="entry name" value="PEPTIDYL-PROLYL CIS-TRANS ISOMERASE CYP38, CHLOROPLASTIC"/>
    <property type="match status" value="1"/>
</dbReference>
<evidence type="ECO:0000256" key="1">
    <source>
        <dbReference type="ARBA" id="ARBA00013194"/>
    </source>
</evidence>
<dbReference type="Gene3D" id="2.40.100.10">
    <property type="entry name" value="Cyclophilin-like"/>
    <property type="match status" value="1"/>
</dbReference>
<dbReference type="InterPro" id="IPR029000">
    <property type="entry name" value="Cyclophilin-like_dom_sf"/>
</dbReference>
<feature type="transmembrane region" description="Helical" evidence="5">
    <location>
        <begin position="57"/>
        <end position="79"/>
    </location>
</feature>
<feature type="compositionally biased region" description="Low complexity" evidence="4">
    <location>
        <begin position="1"/>
        <end position="14"/>
    </location>
</feature>
<keyword evidence="8" id="KW-1185">Reference proteome</keyword>
<dbReference type="EMBL" id="WBJZ01000008">
    <property type="protein sequence ID" value="KAB1657894.1"/>
    <property type="molecule type" value="Genomic_DNA"/>
</dbReference>
<dbReference type="Pfam" id="PF00160">
    <property type="entry name" value="Pro_isomerase"/>
    <property type="match status" value="1"/>
</dbReference>
<dbReference type="PROSITE" id="PS50072">
    <property type="entry name" value="CSA_PPIASE_2"/>
    <property type="match status" value="1"/>
</dbReference>
<protein>
    <recommendedName>
        <fullName evidence="1">peptidylprolyl isomerase</fullName>
        <ecNumber evidence="1">5.2.1.8</ecNumber>
    </recommendedName>
</protein>
<name>A0A7J5BU95_9MICO</name>
<evidence type="ECO:0000313" key="7">
    <source>
        <dbReference type="EMBL" id="KAB1657894.1"/>
    </source>
</evidence>
<keyword evidence="5" id="KW-0812">Transmembrane</keyword>
<evidence type="ECO:0000313" key="8">
    <source>
        <dbReference type="Proteomes" id="UP000467240"/>
    </source>
</evidence>